<organism evidence="1 2">
    <name type="scientific">Rhodococcus opacus</name>
    <name type="common">Nocardia opaca</name>
    <dbReference type="NCBI Taxonomy" id="37919"/>
    <lineage>
        <taxon>Bacteria</taxon>
        <taxon>Bacillati</taxon>
        <taxon>Actinomycetota</taxon>
        <taxon>Actinomycetes</taxon>
        <taxon>Mycobacteriales</taxon>
        <taxon>Nocardiaceae</taxon>
        <taxon>Rhodococcus</taxon>
    </lineage>
</organism>
<gene>
    <name evidence="1" type="ORF">R1CP_39365</name>
</gene>
<sequence>MSTSETRCADFADRAARRATEPEPDWFRSCQLHSAVARSLRKFQVGESSDGAHPIVKADAAGAPDYATALRLFVAEEQPCADAGGAAAIRRRPDDRPALQLRRLMGLRLMVLAVAEVVALRYYRALADGGRDTLLVDV</sequence>
<accession>A0A1B1KIL4</accession>
<dbReference type="EMBL" id="CP009112">
    <property type="protein sequence ID" value="ANS32456.1"/>
    <property type="molecule type" value="Genomic_DNA"/>
</dbReference>
<evidence type="ECO:0000313" key="1">
    <source>
        <dbReference type="EMBL" id="ANS32456.1"/>
    </source>
</evidence>
<geneLocation type="plasmid" evidence="2">
    <name>pr1cp1</name>
</geneLocation>
<reference evidence="1 2" key="1">
    <citation type="submission" date="2014-07" db="EMBL/GenBank/DDBJ databases">
        <authorList>
            <person name="Zhang J.E."/>
            <person name="Yang H."/>
            <person name="Guo J."/>
            <person name="Deng Z."/>
            <person name="Luo H."/>
            <person name="Luo M."/>
            <person name="Zhao B."/>
        </authorList>
    </citation>
    <scope>NUCLEOTIDE SEQUENCE [LARGE SCALE GENOMIC DNA]</scope>
    <source>
        <strain evidence="1 2">1CP</strain>
        <plasmid evidence="2">Plasmid pr1cp1</plasmid>
    </source>
</reference>
<proteinExistence type="predicted"/>
<dbReference type="RefSeq" id="WP_065493743.1">
    <property type="nucleotide sequence ID" value="NZ_CP009112.1"/>
</dbReference>
<dbReference type="AlphaFoldDB" id="A0A1B1KIL4"/>
<name>A0A1B1KIL4_RHOOP</name>
<evidence type="ECO:0000313" key="2">
    <source>
        <dbReference type="Proteomes" id="UP000186108"/>
    </source>
</evidence>
<protein>
    <submittedName>
        <fullName evidence="1">Uncharacterized protein</fullName>
    </submittedName>
</protein>
<keyword evidence="1" id="KW-0614">Plasmid</keyword>
<dbReference type="Proteomes" id="UP000186108">
    <property type="component" value="Plasmid pR1CP1"/>
</dbReference>